<gene>
    <name evidence="2" type="ORF">FDP41_012612</name>
</gene>
<proteinExistence type="predicted"/>
<dbReference type="VEuPathDB" id="AmoebaDB:NfTy_024350"/>
<dbReference type="VEuPathDB" id="AmoebaDB:NF0061140"/>
<dbReference type="InterPro" id="IPR036249">
    <property type="entry name" value="Thioredoxin-like_sf"/>
</dbReference>
<evidence type="ECO:0000313" key="3">
    <source>
        <dbReference type="Proteomes" id="UP000444721"/>
    </source>
</evidence>
<dbReference type="VEuPathDB" id="AmoebaDB:FDP41_012612"/>
<dbReference type="SUPFAM" id="SSF54236">
    <property type="entry name" value="Ubiquitin-like"/>
    <property type="match status" value="1"/>
</dbReference>
<organism evidence="2 3">
    <name type="scientific">Naegleria fowleri</name>
    <name type="common">Brain eating amoeba</name>
    <dbReference type="NCBI Taxonomy" id="5763"/>
    <lineage>
        <taxon>Eukaryota</taxon>
        <taxon>Discoba</taxon>
        <taxon>Heterolobosea</taxon>
        <taxon>Tetramitia</taxon>
        <taxon>Eutetramitia</taxon>
        <taxon>Vahlkampfiidae</taxon>
        <taxon>Naegleria</taxon>
    </lineage>
</organism>
<comment type="caution">
    <text evidence="2">The sequence shown here is derived from an EMBL/GenBank/DDBJ whole genome shotgun (WGS) entry which is preliminary data.</text>
</comment>
<name>A0A6A5C3M9_NAEFO</name>
<dbReference type="OrthoDB" id="270602at2759"/>
<sequence length="444" mass="50068">MEDDLLMSFLSVTGETDPESAQHYLEAANFDLQTAVELFFSNQHQPSSISSATTTKTTSDEIRSPIPQQASRLYDSFQHHHDYQGFGSSNYNYPPYMQNFNSYNQRGQNQQFQTASRLTNSSDEFSEMFRKPQIVFKGTFDEAKQTAEMEGKWLIVEIQKDDVFDCHRMNRDTWGNELVQAVLTPFFILWQADEGTNQATFFKGRYQVFSYPYVCIIDPRTGENVKTWAGKFIDAPTMVDSLQNFVDSHSLLDHLPSPSPSTLHAPNPFENVQLPVSSQNIHNIPINSEAMDDEDEQLRAAIQASIEEATKMNTLADDDVQIIEKPTPQTTTPNVITQQPTSQTTVEPADKKVNLSDYLTEQGDTTKIQIRFPDGKREVVKILKSAPLAAIYALCRQKLEGSPISSFVVTYLDKTQKQKNVDNTLDKSLSDEGLLGVALSVVQE</sequence>
<dbReference type="OMA" id="IFMNTYK"/>
<dbReference type="InterPro" id="IPR001012">
    <property type="entry name" value="UBX_dom"/>
</dbReference>
<dbReference type="Proteomes" id="UP000444721">
    <property type="component" value="Unassembled WGS sequence"/>
</dbReference>
<dbReference type="GO" id="GO:0043161">
    <property type="term" value="P:proteasome-mediated ubiquitin-dependent protein catabolic process"/>
    <property type="evidence" value="ECO:0007669"/>
    <property type="project" value="TreeGrafter"/>
</dbReference>
<dbReference type="Gene3D" id="3.10.20.90">
    <property type="entry name" value="Phosphatidylinositol 3-kinase Catalytic Subunit, Chain A, domain 1"/>
    <property type="match status" value="1"/>
</dbReference>
<dbReference type="SUPFAM" id="SSF46934">
    <property type="entry name" value="UBA-like"/>
    <property type="match status" value="1"/>
</dbReference>
<dbReference type="GO" id="GO:0005634">
    <property type="term" value="C:nucleus"/>
    <property type="evidence" value="ECO:0007669"/>
    <property type="project" value="TreeGrafter"/>
</dbReference>
<dbReference type="InterPro" id="IPR029071">
    <property type="entry name" value="Ubiquitin-like_domsf"/>
</dbReference>
<dbReference type="AlphaFoldDB" id="A0A6A5C3M9"/>
<dbReference type="InterPro" id="IPR009060">
    <property type="entry name" value="UBA-like_sf"/>
</dbReference>
<dbReference type="GeneID" id="68119827"/>
<dbReference type="CDD" id="cd01767">
    <property type="entry name" value="UBX"/>
    <property type="match status" value="1"/>
</dbReference>
<dbReference type="Pfam" id="PF00789">
    <property type="entry name" value="UBX"/>
    <property type="match status" value="1"/>
</dbReference>
<dbReference type="InterPro" id="IPR006577">
    <property type="entry name" value="UAS"/>
</dbReference>
<dbReference type="InterPro" id="IPR050730">
    <property type="entry name" value="UBX_domain-protein"/>
</dbReference>
<accession>A0A6A5C3M9</accession>
<protein>
    <recommendedName>
        <fullName evidence="1">UBX domain-containing protein</fullName>
    </recommendedName>
</protein>
<keyword evidence="3" id="KW-1185">Reference proteome</keyword>
<dbReference type="SMART" id="SM00594">
    <property type="entry name" value="UAS"/>
    <property type="match status" value="1"/>
</dbReference>
<dbReference type="Pfam" id="PF14555">
    <property type="entry name" value="UBA_4"/>
    <property type="match status" value="1"/>
</dbReference>
<evidence type="ECO:0000313" key="2">
    <source>
        <dbReference type="EMBL" id="KAF0981352.1"/>
    </source>
</evidence>
<dbReference type="CDD" id="cd14348">
    <property type="entry name" value="UBA_p47"/>
    <property type="match status" value="1"/>
</dbReference>
<dbReference type="Gene3D" id="1.10.8.10">
    <property type="entry name" value="DNA helicase RuvA subunit, C-terminal domain"/>
    <property type="match status" value="1"/>
</dbReference>
<dbReference type="CDD" id="cd02958">
    <property type="entry name" value="UAS"/>
    <property type="match status" value="1"/>
</dbReference>
<dbReference type="GO" id="GO:0043130">
    <property type="term" value="F:ubiquitin binding"/>
    <property type="evidence" value="ECO:0007669"/>
    <property type="project" value="TreeGrafter"/>
</dbReference>
<dbReference type="PANTHER" id="PTHR23322">
    <property type="entry name" value="FAS-ASSOCIATED PROTEIN"/>
    <property type="match status" value="1"/>
</dbReference>
<dbReference type="EMBL" id="VFQX01000015">
    <property type="protein sequence ID" value="KAF0981352.1"/>
    <property type="molecule type" value="Genomic_DNA"/>
</dbReference>
<dbReference type="Pfam" id="PF13899">
    <property type="entry name" value="Thioredoxin_7"/>
    <property type="match status" value="1"/>
</dbReference>
<feature type="domain" description="UBX" evidence="1">
    <location>
        <begin position="361"/>
        <end position="442"/>
    </location>
</feature>
<reference evidence="2 3" key="1">
    <citation type="journal article" date="2019" name="Sci. Rep.">
        <title>Nanopore sequencing improves the draft genome of the human pathogenic amoeba Naegleria fowleri.</title>
        <authorList>
            <person name="Liechti N."/>
            <person name="Schurch N."/>
            <person name="Bruggmann R."/>
            <person name="Wittwer M."/>
        </authorList>
    </citation>
    <scope>NUCLEOTIDE SEQUENCE [LARGE SCALE GENOMIC DNA]</scope>
    <source>
        <strain evidence="2 3">ATCC 30894</strain>
    </source>
</reference>
<dbReference type="SUPFAM" id="SSF52833">
    <property type="entry name" value="Thioredoxin-like"/>
    <property type="match status" value="1"/>
</dbReference>
<dbReference type="PROSITE" id="PS50033">
    <property type="entry name" value="UBX"/>
    <property type="match status" value="1"/>
</dbReference>
<dbReference type="Gene3D" id="3.40.30.10">
    <property type="entry name" value="Glutaredoxin"/>
    <property type="match status" value="1"/>
</dbReference>
<dbReference type="PANTHER" id="PTHR23322:SF6">
    <property type="entry name" value="UBX DOMAIN-CONTAINING PROTEIN 7"/>
    <property type="match status" value="1"/>
</dbReference>
<evidence type="ECO:0000259" key="1">
    <source>
        <dbReference type="PROSITE" id="PS50033"/>
    </source>
</evidence>
<dbReference type="RefSeq" id="XP_044566065.1">
    <property type="nucleotide sequence ID" value="XM_044703151.1"/>
</dbReference>